<evidence type="ECO:0000256" key="1">
    <source>
        <dbReference type="ARBA" id="ARBA00004249"/>
    </source>
</evidence>
<evidence type="ECO:0000256" key="16">
    <source>
        <dbReference type="PIRSR" id="PIRSR000014-1"/>
    </source>
</evidence>
<dbReference type="InterPro" id="IPR038266">
    <property type="entry name" value="NapC/NirT_cytc_sf"/>
</dbReference>
<dbReference type="GO" id="GO:0009055">
    <property type="term" value="F:electron transfer activity"/>
    <property type="evidence" value="ECO:0007669"/>
    <property type="project" value="UniProtKB-UniRule"/>
</dbReference>
<keyword evidence="7 15" id="KW-0349">Heme</keyword>
<evidence type="ECO:0000256" key="13">
    <source>
        <dbReference type="ARBA" id="ARBA00023136"/>
    </source>
</evidence>
<dbReference type="Proteomes" id="UP000001929">
    <property type="component" value="Chromosome"/>
</dbReference>
<keyword evidence="5 15" id="KW-1003">Cell membrane</keyword>
<dbReference type="GO" id="GO:0009276">
    <property type="term" value="C:Gram-negative-bacterium-type cell wall"/>
    <property type="evidence" value="ECO:0007669"/>
    <property type="project" value="UniProtKB-UniRule"/>
</dbReference>
<keyword evidence="4 15" id="KW-0813">Transport</keyword>
<dbReference type="PATRIC" id="fig|269796.9.peg.1350"/>
<protein>
    <recommendedName>
        <fullName evidence="15">Cytochrome c-type protein</fullName>
    </recommendedName>
</protein>
<dbReference type="NCBIfam" id="TIGR02162">
    <property type="entry name" value="torC"/>
    <property type="match status" value="1"/>
</dbReference>
<dbReference type="Gene3D" id="1.10.3820.10">
    <property type="entry name" value="Di-heme elbow motif domain"/>
    <property type="match status" value="1"/>
</dbReference>
<feature type="binding site" description="axial binding residue" evidence="17">
    <location>
        <position position="53"/>
    </location>
    <ligand>
        <name>heme</name>
        <dbReference type="ChEBI" id="CHEBI:30413"/>
        <label>1</label>
    </ligand>
    <ligandPart>
        <name>Fe</name>
        <dbReference type="ChEBI" id="CHEBI:18248"/>
    </ligandPart>
</feature>
<dbReference type="InterPro" id="IPR036280">
    <property type="entry name" value="Multihaem_cyt_sf"/>
</dbReference>
<evidence type="ECO:0000313" key="20">
    <source>
        <dbReference type="Proteomes" id="UP000001929"/>
    </source>
</evidence>
<dbReference type="GO" id="GO:0009061">
    <property type="term" value="P:anaerobic respiration"/>
    <property type="evidence" value="ECO:0007669"/>
    <property type="project" value="TreeGrafter"/>
</dbReference>
<evidence type="ECO:0000256" key="4">
    <source>
        <dbReference type="ARBA" id="ARBA00022448"/>
    </source>
</evidence>
<dbReference type="PhylomeDB" id="Q2RUW1"/>
<feature type="domain" description="NapC/NirT cytochrome c N-terminal" evidence="18">
    <location>
        <begin position="12"/>
        <end position="185"/>
    </location>
</feature>
<dbReference type="SUPFAM" id="SSF48695">
    <property type="entry name" value="Multiheme cytochromes"/>
    <property type="match status" value="1"/>
</dbReference>
<dbReference type="GO" id="GO:0005506">
    <property type="term" value="F:iron ion binding"/>
    <property type="evidence" value="ECO:0007669"/>
    <property type="project" value="UniProtKB-UniRule"/>
</dbReference>
<keyword evidence="12 15" id="KW-0408">Iron</keyword>
<dbReference type="STRING" id="269796.Rru_A1283"/>
<evidence type="ECO:0000256" key="9">
    <source>
        <dbReference type="ARBA" id="ARBA00022723"/>
    </source>
</evidence>
<dbReference type="InterPro" id="IPR009154">
    <property type="entry name" value="Membr-bd_4haem_cyt_TorC"/>
</dbReference>
<comment type="subcellular location">
    <subcellularLocation>
        <location evidence="1">Cell inner membrane</location>
        <topology evidence="1">Single-pass type II membrane protein</topology>
    </subcellularLocation>
</comment>
<evidence type="ECO:0000256" key="15">
    <source>
        <dbReference type="PIRNR" id="PIRNR000014"/>
    </source>
</evidence>
<dbReference type="EMBL" id="CP000230">
    <property type="protein sequence ID" value="ABC22084.1"/>
    <property type="molecule type" value="Genomic_DNA"/>
</dbReference>
<dbReference type="InterPro" id="IPR005126">
    <property type="entry name" value="NapC/NirT_cyt_c_N"/>
</dbReference>
<sequence>MIKRIWTVVWKPSARWGLGVLLIVGAVGGVVGWNVFHGALEHTNSIEFCISCHTMENTVFQEYKQSPHYKNASGVRAGCPDCHVPKEGLPLYAAKLRASKDVYHEILGTIDTPQKFEDRRLEMAQRVWARMEETDSRECRSCHSYDSMDFHAQKPKAAAMMEKAMGEGETCIACHKGIAHKLPDMSAGYKKTFANLQALAAKEGAKAKTLINLDTKPLFLDRATASAGGKGDGKLLSGSEVAVAERDGDWLKVTVSGWQQEGAERVIYALKGQRIFTAALDASATAAVTVTETVVDADTELTWKKVTLQAWLSKDAMLGDSDKLWAYGKEMYGAACGTCHSLRAPDHFLANQWIGTLKAMKRFVSLDDEQYRFLQKYLQLNAKDTGGAGAHG</sequence>
<feature type="binding site" description="covalent" evidence="16">
    <location>
        <position position="336"/>
    </location>
    <ligand>
        <name>heme</name>
        <dbReference type="ChEBI" id="CHEBI:30413"/>
        <label>5</label>
    </ligand>
</feature>
<dbReference type="EnsemblBacteria" id="ABC22084">
    <property type="protein sequence ID" value="ABC22084"/>
    <property type="gene ID" value="Rru_A1283"/>
</dbReference>
<dbReference type="PANTHER" id="PTHR30333:SF3">
    <property type="entry name" value="CYTOCHROME C-TYPE PROTEIN TORY"/>
    <property type="match status" value="1"/>
</dbReference>
<feature type="binding site" description="axial binding residue" evidence="17">
    <location>
        <position position="340"/>
    </location>
    <ligand>
        <name>heme</name>
        <dbReference type="ChEBI" id="CHEBI:30413"/>
        <label>5</label>
    </ligand>
    <ligandPart>
        <name>Fe</name>
        <dbReference type="ChEBI" id="CHEBI:18248"/>
    </ligandPart>
</feature>
<dbReference type="Pfam" id="PF03264">
    <property type="entry name" value="Cytochrom_NNT"/>
    <property type="match status" value="1"/>
</dbReference>
<dbReference type="RefSeq" id="WP_011389038.1">
    <property type="nucleotide sequence ID" value="NC_007643.1"/>
</dbReference>
<feature type="binding site" description="covalent" evidence="16">
    <location>
        <position position="142"/>
    </location>
    <ligand>
        <name>heme</name>
        <dbReference type="ChEBI" id="CHEBI:30413"/>
        <label>3</label>
    </ligand>
</feature>
<dbReference type="AlphaFoldDB" id="Q2RUW1"/>
<name>Q2RUW1_RHORT</name>
<proteinExistence type="inferred from homology"/>
<evidence type="ECO:0000259" key="18">
    <source>
        <dbReference type="Pfam" id="PF03264"/>
    </source>
</evidence>
<dbReference type="InterPro" id="IPR051174">
    <property type="entry name" value="Cytochrome_c-type_ET"/>
</dbReference>
<dbReference type="KEGG" id="rru:Rru_A1283"/>
<evidence type="ECO:0000256" key="11">
    <source>
        <dbReference type="ARBA" id="ARBA00022989"/>
    </source>
</evidence>
<keyword evidence="8" id="KW-0812">Transmembrane</keyword>
<comment type="similarity">
    <text evidence="3">Belongs to the NapC/NirT/NrfH family.</text>
</comment>
<feature type="binding site" description="covalent" evidence="16">
    <location>
        <position position="171"/>
    </location>
    <ligand>
        <name>heme</name>
        <dbReference type="ChEBI" id="CHEBI:30413"/>
        <label>4</label>
    </ligand>
</feature>
<evidence type="ECO:0000256" key="17">
    <source>
        <dbReference type="PIRSR" id="PIRSR000014-2"/>
    </source>
</evidence>
<keyword evidence="10 15" id="KW-0249">Electron transport</keyword>
<evidence type="ECO:0000256" key="14">
    <source>
        <dbReference type="ARBA" id="ARBA00055242"/>
    </source>
</evidence>
<dbReference type="GO" id="GO:0005886">
    <property type="term" value="C:plasma membrane"/>
    <property type="evidence" value="ECO:0007669"/>
    <property type="project" value="UniProtKB-SubCell"/>
</dbReference>
<feature type="binding site" description="covalent" evidence="16">
    <location>
        <position position="339"/>
    </location>
    <ligand>
        <name>heme</name>
        <dbReference type="ChEBI" id="CHEBI:30413"/>
        <label>5</label>
    </ligand>
</feature>
<keyword evidence="20" id="KW-1185">Reference proteome</keyword>
<evidence type="ECO:0000256" key="3">
    <source>
        <dbReference type="ARBA" id="ARBA00007395"/>
    </source>
</evidence>
<feature type="binding site" description="covalent" evidence="16">
    <location>
        <position position="79"/>
    </location>
    <ligand>
        <name>heme</name>
        <dbReference type="ChEBI" id="CHEBI:30413"/>
        <label>2</label>
    </ligand>
</feature>
<feature type="binding site" description="covalent" evidence="16">
    <location>
        <position position="174"/>
    </location>
    <ligand>
        <name>heme</name>
        <dbReference type="ChEBI" id="CHEBI:30413"/>
        <label>4</label>
    </ligand>
</feature>
<evidence type="ECO:0000256" key="2">
    <source>
        <dbReference type="ARBA" id="ARBA00006417"/>
    </source>
</evidence>
<evidence type="ECO:0000256" key="6">
    <source>
        <dbReference type="ARBA" id="ARBA00022519"/>
    </source>
</evidence>
<comment type="similarity">
    <text evidence="2 15">Belongs to the TorC/TorY family.</text>
</comment>
<feature type="binding site" description="axial binding residue" evidence="17">
    <location>
        <position position="83"/>
    </location>
    <ligand>
        <name>heme</name>
        <dbReference type="ChEBI" id="CHEBI:30413"/>
        <label>2</label>
    </ligand>
    <ligandPart>
        <name>Fe</name>
        <dbReference type="ChEBI" id="CHEBI:18248"/>
    </ligandPart>
</feature>
<accession>Q2RUW1</accession>
<keyword evidence="6 15" id="KW-0997">Cell inner membrane</keyword>
<evidence type="ECO:0000256" key="12">
    <source>
        <dbReference type="ARBA" id="ARBA00023004"/>
    </source>
</evidence>
<keyword evidence="11" id="KW-1133">Transmembrane helix</keyword>
<evidence type="ECO:0000313" key="19">
    <source>
        <dbReference type="EMBL" id="ABC22084.1"/>
    </source>
</evidence>
<dbReference type="HOGENOM" id="CLU_058814_0_0_5"/>
<reference evidence="19 20" key="1">
    <citation type="journal article" date="2011" name="Stand. Genomic Sci.">
        <title>Complete genome sequence of Rhodospirillum rubrum type strain (S1).</title>
        <authorList>
            <person name="Munk A.C."/>
            <person name="Copeland A."/>
            <person name="Lucas S."/>
            <person name="Lapidus A."/>
            <person name="Del Rio T.G."/>
            <person name="Barry K."/>
            <person name="Detter J.C."/>
            <person name="Hammon N."/>
            <person name="Israni S."/>
            <person name="Pitluck S."/>
            <person name="Brettin T."/>
            <person name="Bruce D."/>
            <person name="Han C."/>
            <person name="Tapia R."/>
            <person name="Gilna P."/>
            <person name="Schmutz J."/>
            <person name="Larimer F."/>
            <person name="Land M."/>
            <person name="Kyrpides N.C."/>
            <person name="Mavromatis K."/>
            <person name="Richardson P."/>
            <person name="Rohde M."/>
            <person name="Goker M."/>
            <person name="Klenk H.P."/>
            <person name="Zhang Y."/>
            <person name="Roberts G.P."/>
            <person name="Reslewic S."/>
            <person name="Schwartz D.C."/>
        </authorList>
    </citation>
    <scope>NUCLEOTIDE SEQUENCE [LARGE SCALE GENOMIC DNA]</scope>
    <source>
        <strain evidence="20">ATCC 11170 / ATH 1.1.1 / DSM 467 / LMG 4362 / NCIMB 8255 / S1</strain>
    </source>
</reference>
<evidence type="ECO:0000256" key="7">
    <source>
        <dbReference type="ARBA" id="ARBA00022617"/>
    </source>
</evidence>
<comment type="PTM">
    <text evidence="16">Binds 5 heme groups per subunit.</text>
</comment>
<dbReference type="FunFam" id="1.10.3820.10:FF:000001">
    <property type="entry name" value="Cytochrome c-type protein"/>
    <property type="match status" value="1"/>
</dbReference>
<dbReference type="GO" id="GO:0020037">
    <property type="term" value="F:heme binding"/>
    <property type="evidence" value="ECO:0007669"/>
    <property type="project" value="UniProtKB-UniRule"/>
</dbReference>
<organism evidence="19 20">
    <name type="scientific">Rhodospirillum rubrum (strain ATCC 11170 / ATH 1.1.1 / DSM 467 / LMG 4362 / NCIMB 8255 / S1)</name>
    <dbReference type="NCBI Taxonomy" id="269796"/>
    <lineage>
        <taxon>Bacteria</taxon>
        <taxon>Pseudomonadati</taxon>
        <taxon>Pseudomonadota</taxon>
        <taxon>Alphaproteobacteria</taxon>
        <taxon>Rhodospirillales</taxon>
        <taxon>Rhodospirillaceae</taxon>
        <taxon>Rhodospirillum</taxon>
    </lineage>
</organism>
<dbReference type="eggNOG" id="COG3005">
    <property type="taxonomic scope" value="Bacteria"/>
</dbReference>
<feature type="binding site" description="covalent" evidence="16">
    <location>
        <position position="139"/>
    </location>
    <ligand>
        <name>heme</name>
        <dbReference type="ChEBI" id="CHEBI:30413"/>
        <label>3</label>
    </ligand>
</feature>
<feature type="binding site" description="covalent" evidence="16">
    <location>
        <position position="52"/>
    </location>
    <ligand>
        <name>heme</name>
        <dbReference type="ChEBI" id="CHEBI:30413"/>
        <label>1</label>
    </ligand>
</feature>
<feature type="binding site" description="axial binding residue" evidence="17">
    <location>
        <position position="143"/>
    </location>
    <ligand>
        <name>heme</name>
        <dbReference type="ChEBI" id="CHEBI:30413"/>
        <label>3</label>
    </ligand>
    <ligandPart>
        <name>Fe</name>
        <dbReference type="ChEBI" id="CHEBI:18248"/>
    </ligandPart>
</feature>
<keyword evidence="13 15" id="KW-0472">Membrane</keyword>
<feature type="binding site" description="axial binding residue" evidence="17">
    <location>
        <position position="175"/>
    </location>
    <ligand>
        <name>heme</name>
        <dbReference type="ChEBI" id="CHEBI:30413"/>
        <label>4</label>
    </ligand>
    <ligandPart>
        <name>Fe</name>
        <dbReference type="ChEBI" id="CHEBI:18248"/>
    </ligandPart>
</feature>
<feature type="binding site" description="covalent" evidence="16">
    <location>
        <position position="49"/>
    </location>
    <ligand>
        <name>heme</name>
        <dbReference type="ChEBI" id="CHEBI:30413"/>
        <label>1</label>
    </ligand>
</feature>
<gene>
    <name evidence="19" type="ordered locus">Rru_A1283</name>
</gene>
<dbReference type="PIRSF" id="PIRSF000014">
    <property type="entry name" value="4_hem_cytch_TorC"/>
    <property type="match status" value="1"/>
</dbReference>
<evidence type="ECO:0000256" key="10">
    <source>
        <dbReference type="ARBA" id="ARBA00022982"/>
    </source>
</evidence>
<evidence type="ECO:0000256" key="5">
    <source>
        <dbReference type="ARBA" id="ARBA00022475"/>
    </source>
</evidence>
<evidence type="ECO:0000256" key="8">
    <source>
        <dbReference type="ARBA" id="ARBA00022692"/>
    </source>
</evidence>
<dbReference type="PANTHER" id="PTHR30333">
    <property type="entry name" value="CYTOCHROME C-TYPE PROTEIN"/>
    <property type="match status" value="1"/>
</dbReference>
<feature type="binding site" description="covalent" evidence="16">
    <location>
        <position position="82"/>
    </location>
    <ligand>
        <name>heme</name>
        <dbReference type="ChEBI" id="CHEBI:30413"/>
        <label>2</label>
    </ligand>
</feature>
<keyword evidence="9 15" id="KW-0479">Metal-binding</keyword>
<comment type="function">
    <text evidence="14">Mediates electron flow from quinones to the NapAB complex.</text>
</comment>